<dbReference type="SUPFAM" id="SSF103190">
    <property type="entry name" value="Sensory domain-like"/>
    <property type="match status" value="1"/>
</dbReference>
<keyword evidence="10" id="KW-0067">ATP-binding</keyword>
<organism evidence="15 16">
    <name type="scientific">Megalodesulfovibrio gigas (strain ATCC 19364 / DSM 1382 / NCIMB 9332 / VKM B-1759)</name>
    <name type="common">Desulfovibrio gigas</name>
    <dbReference type="NCBI Taxonomy" id="1121448"/>
    <lineage>
        <taxon>Bacteria</taxon>
        <taxon>Pseudomonadati</taxon>
        <taxon>Thermodesulfobacteriota</taxon>
        <taxon>Desulfovibrionia</taxon>
        <taxon>Desulfovibrionales</taxon>
        <taxon>Desulfovibrionaceae</taxon>
        <taxon>Megalodesulfovibrio</taxon>
    </lineage>
</organism>
<evidence type="ECO:0000256" key="12">
    <source>
        <dbReference type="ARBA" id="ARBA00023012"/>
    </source>
</evidence>
<dbReference type="InterPro" id="IPR000014">
    <property type="entry name" value="PAS"/>
</dbReference>
<dbReference type="Gene3D" id="3.30.450.20">
    <property type="entry name" value="PAS domain"/>
    <property type="match status" value="1"/>
</dbReference>
<dbReference type="EC" id="2.7.13.3" evidence="3"/>
<dbReference type="GO" id="GO:0000155">
    <property type="term" value="F:phosphorelay sensor kinase activity"/>
    <property type="evidence" value="ECO:0007669"/>
    <property type="project" value="InterPro"/>
</dbReference>
<dbReference type="PROSITE" id="PS50109">
    <property type="entry name" value="HIS_KIN"/>
    <property type="match status" value="1"/>
</dbReference>
<reference evidence="15 16" key="1">
    <citation type="journal article" date="2013" name="J. Bacteriol.">
        <title>Roles of HynAB and Ech, the only two hydrogenases found in the model sulfate reducer Desulfovibrio gigas.</title>
        <authorList>
            <person name="Morais-Silva F.O."/>
            <person name="Santos C.I."/>
            <person name="Rodrigues R."/>
            <person name="Pereira I.A."/>
            <person name="Rodrigues-Pousada C."/>
        </authorList>
    </citation>
    <scope>NUCLEOTIDE SEQUENCE [LARGE SCALE GENOMIC DNA]</scope>
    <source>
        <strain evidence="16">ATCC 19364 / DSM 1382 / NCIMB 9332 / VKM B-1759</strain>
    </source>
</reference>
<dbReference type="Gene3D" id="1.10.287.130">
    <property type="match status" value="1"/>
</dbReference>
<gene>
    <name evidence="15" type="ORF">DGI_1063</name>
</gene>
<name>T2G9H4_MEGG1</name>
<evidence type="ECO:0000256" key="5">
    <source>
        <dbReference type="ARBA" id="ARBA00022553"/>
    </source>
</evidence>
<keyword evidence="4" id="KW-1003">Cell membrane</keyword>
<dbReference type="GO" id="GO:0005524">
    <property type="term" value="F:ATP binding"/>
    <property type="evidence" value="ECO:0007669"/>
    <property type="project" value="UniProtKB-KW"/>
</dbReference>
<dbReference type="InterPro" id="IPR036097">
    <property type="entry name" value="HisK_dim/P_sf"/>
</dbReference>
<keyword evidence="5" id="KW-0597">Phosphoprotein</keyword>
<evidence type="ECO:0000313" key="16">
    <source>
        <dbReference type="Proteomes" id="UP000016587"/>
    </source>
</evidence>
<dbReference type="SUPFAM" id="SSF55874">
    <property type="entry name" value="ATPase domain of HSP90 chaperone/DNA topoisomerase II/histidine kinase"/>
    <property type="match status" value="1"/>
</dbReference>
<comment type="subcellular location">
    <subcellularLocation>
        <location evidence="2">Cell membrane</location>
        <topology evidence="2">Multi-pass membrane protein</topology>
    </subcellularLocation>
</comment>
<dbReference type="Pfam" id="PF08448">
    <property type="entry name" value="PAS_4"/>
    <property type="match status" value="1"/>
</dbReference>
<keyword evidence="7 13" id="KW-0812">Transmembrane</keyword>
<dbReference type="InterPro" id="IPR029151">
    <property type="entry name" value="Sensor-like_sf"/>
</dbReference>
<keyword evidence="8" id="KW-0547">Nucleotide-binding</keyword>
<dbReference type="InterPro" id="IPR005467">
    <property type="entry name" value="His_kinase_dom"/>
</dbReference>
<comment type="catalytic activity">
    <reaction evidence="1">
        <text>ATP + protein L-histidine = ADP + protein N-phospho-L-histidine.</text>
        <dbReference type="EC" id="2.7.13.3"/>
    </reaction>
</comment>
<evidence type="ECO:0000256" key="2">
    <source>
        <dbReference type="ARBA" id="ARBA00004651"/>
    </source>
</evidence>
<accession>T2G9H4</accession>
<dbReference type="PRINTS" id="PR00344">
    <property type="entry name" value="BCTRLSENSOR"/>
</dbReference>
<keyword evidence="12" id="KW-0902">Two-component regulatory system</keyword>
<dbReference type="HOGENOM" id="CLU_000445_89_29_7"/>
<dbReference type="STRING" id="1121448.DGI_1063"/>
<evidence type="ECO:0000256" key="3">
    <source>
        <dbReference type="ARBA" id="ARBA00012438"/>
    </source>
</evidence>
<dbReference type="SUPFAM" id="SSF47384">
    <property type="entry name" value="Homodimeric domain of signal transducing histidine kinase"/>
    <property type="match status" value="1"/>
</dbReference>
<evidence type="ECO:0000313" key="15">
    <source>
        <dbReference type="EMBL" id="AGW12938.1"/>
    </source>
</evidence>
<dbReference type="CDD" id="cd00082">
    <property type="entry name" value="HisKA"/>
    <property type="match status" value="1"/>
</dbReference>
<dbReference type="SMART" id="SM00387">
    <property type="entry name" value="HATPase_c"/>
    <property type="match status" value="1"/>
</dbReference>
<dbReference type="RefSeq" id="WP_021759689.1">
    <property type="nucleotide sequence ID" value="NC_022444.1"/>
</dbReference>
<dbReference type="PANTHER" id="PTHR43065">
    <property type="entry name" value="SENSOR HISTIDINE KINASE"/>
    <property type="match status" value="1"/>
</dbReference>
<evidence type="ECO:0000256" key="11">
    <source>
        <dbReference type="ARBA" id="ARBA00022989"/>
    </source>
</evidence>
<reference evidence="16" key="2">
    <citation type="submission" date="2013-07" db="EMBL/GenBank/DDBJ databases">
        <authorList>
            <person name="Morais-Silva F.O."/>
            <person name="Rezende A.M."/>
            <person name="Pimentel C."/>
            <person name="Resende D.M."/>
            <person name="Santos C.I."/>
            <person name="Clemente C."/>
            <person name="de Oliveira L.M."/>
            <person name="da Silva S.M."/>
            <person name="Costa D.A."/>
            <person name="Varela-Raposo A."/>
            <person name="Horacio E.C.A."/>
            <person name="Matos M."/>
            <person name="Flores O."/>
            <person name="Ruiz J.C."/>
            <person name="Rodrigues-Pousada C."/>
        </authorList>
    </citation>
    <scope>NUCLEOTIDE SEQUENCE [LARGE SCALE GENOMIC DNA]</scope>
    <source>
        <strain evidence="16">ATCC 19364 / DSM 1382 / NCIMB 9332 / VKM B-1759</strain>
    </source>
</reference>
<dbReference type="Pfam" id="PF00512">
    <property type="entry name" value="HisKA"/>
    <property type="match status" value="1"/>
</dbReference>
<dbReference type="Pfam" id="PF02518">
    <property type="entry name" value="HATPase_c"/>
    <property type="match status" value="1"/>
</dbReference>
<dbReference type="SMART" id="SM00388">
    <property type="entry name" value="HisKA"/>
    <property type="match status" value="1"/>
</dbReference>
<dbReference type="InterPro" id="IPR013656">
    <property type="entry name" value="PAS_4"/>
</dbReference>
<dbReference type="InterPro" id="IPR003594">
    <property type="entry name" value="HATPase_dom"/>
</dbReference>
<evidence type="ECO:0000256" key="8">
    <source>
        <dbReference type="ARBA" id="ARBA00022741"/>
    </source>
</evidence>
<feature type="transmembrane region" description="Helical" evidence="13">
    <location>
        <begin position="219"/>
        <end position="239"/>
    </location>
</feature>
<dbReference type="PANTHER" id="PTHR43065:SF10">
    <property type="entry name" value="PEROXIDE STRESS-ACTIVATED HISTIDINE KINASE MAK3"/>
    <property type="match status" value="1"/>
</dbReference>
<dbReference type="eggNOG" id="COG5000">
    <property type="taxonomic scope" value="Bacteria"/>
</dbReference>
<sequence length="615" mass="64991">MRSPTPSPFAAGLPATAWAVAGAALILALVVGIMAWMSAHRAKQAMSSLLLEKGEAIITAVEAGARTGLRGHRRGMPAEERLQILLEEMAAQPNVLFLALTDARGRLQLHSGSQEIGGQLWNEADMAALAPGCAPQWRIVEAPDGKQAFLVYRAYSPLAPHCSPAMRAQLADHPPGARLGWCSVDNGTCPDPSTGHALFVGLDITPFDAARRDDLRNTALLSLALLVLGGGGVASLFWARDARQSRLLLARSQTLAAEALTQMPAGCLVVDPSGRIDRCNATAAAMLGLACDQTGAEAGARTAIDHLPSELAEAIRPVLQEGLAVDRELLLTRPDAEPRPVQLTVSAMPPGPGTPEQDAPGGALVILRDLTDMKRLQDAVRRRDKLAAVGSLAAGVAHEIRNPLGAIKAAATFFSGQFPAHSDGDRMAALMLREVDRLNRVVGELLELGRPSGASLREVAIGDVVDRCISLLRFDLEQQHIAINNAIPPDLPAIHGDADKLLQALLNLMLNAMEAMHRVEDRPRVLTLAARLEPAGAAHTVVLEVRDTGPGIPDDLLPTLFTPYVTTRPQGAGLGLAVVQQIMEAHHGEVRLANAVPGPGAVAALRFPGVAKEYA</sequence>
<dbReference type="InterPro" id="IPR003661">
    <property type="entry name" value="HisK_dim/P_dom"/>
</dbReference>
<dbReference type="AlphaFoldDB" id="T2G9H4"/>
<dbReference type="PATRIC" id="fig|1121448.10.peg.1066"/>
<dbReference type="InterPro" id="IPR035965">
    <property type="entry name" value="PAS-like_dom_sf"/>
</dbReference>
<feature type="transmembrane region" description="Helical" evidence="13">
    <location>
        <begin position="15"/>
        <end position="37"/>
    </location>
</feature>
<evidence type="ECO:0000256" key="7">
    <source>
        <dbReference type="ARBA" id="ARBA00022692"/>
    </source>
</evidence>
<dbReference type="EMBL" id="CP006585">
    <property type="protein sequence ID" value="AGW12938.1"/>
    <property type="molecule type" value="Genomic_DNA"/>
</dbReference>
<proteinExistence type="predicted"/>
<dbReference type="OrthoDB" id="9773941at2"/>
<evidence type="ECO:0000256" key="1">
    <source>
        <dbReference type="ARBA" id="ARBA00000085"/>
    </source>
</evidence>
<dbReference type="InterPro" id="IPR004358">
    <property type="entry name" value="Sig_transdc_His_kin-like_C"/>
</dbReference>
<evidence type="ECO:0000256" key="4">
    <source>
        <dbReference type="ARBA" id="ARBA00022475"/>
    </source>
</evidence>
<evidence type="ECO:0000259" key="14">
    <source>
        <dbReference type="PROSITE" id="PS50109"/>
    </source>
</evidence>
<dbReference type="Proteomes" id="UP000016587">
    <property type="component" value="Chromosome"/>
</dbReference>
<dbReference type="InterPro" id="IPR036890">
    <property type="entry name" value="HATPase_C_sf"/>
</dbReference>
<evidence type="ECO:0000256" key="6">
    <source>
        <dbReference type="ARBA" id="ARBA00022679"/>
    </source>
</evidence>
<evidence type="ECO:0000256" key="10">
    <source>
        <dbReference type="ARBA" id="ARBA00022840"/>
    </source>
</evidence>
<keyword evidence="13" id="KW-0472">Membrane</keyword>
<dbReference type="SUPFAM" id="SSF55785">
    <property type="entry name" value="PYP-like sensor domain (PAS domain)"/>
    <property type="match status" value="1"/>
</dbReference>
<keyword evidence="6" id="KW-0808">Transferase</keyword>
<dbReference type="KEGG" id="dgg:DGI_1063"/>
<evidence type="ECO:0000256" key="13">
    <source>
        <dbReference type="SAM" id="Phobius"/>
    </source>
</evidence>
<keyword evidence="9 15" id="KW-0418">Kinase</keyword>
<dbReference type="CDD" id="cd00130">
    <property type="entry name" value="PAS"/>
    <property type="match status" value="1"/>
</dbReference>
<dbReference type="Gene3D" id="3.30.565.10">
    <property type="entry name" value="Histidine kinase-like ATPase, C-terminal domain"/>
    <property type="match status" value="1"/>
</dbReference>
<protein>
    <recommendedName>
        <fullName evidence="3">histidine kinase</fullName>
        <ecNumber evidence="3">2.7.13.3</ecNumber>
    </recommendedName>
</protein>
<evidence type="ECO:0000256" key="9">
    <source>
        <dbReference type="ARBA" id="ARBA00022777"/>
    </source>
</evidence>
<dbReference type="GO" id="GO:0005886">
    <property type="term" value="C:plasma membrane"/>
    <property type="evidence" value="ECO:0007669"/>
    <property type="project" value="UniProtKB-SubCell"/>
</dbReference>
<keyword evidence="16" id="KW-1185">Reference proteome</keyword>
<feature type="domain" description="Histidine kinase" evidence="14">
    <location>
        <begin position="395"/>
        <end position="611"/>
    </location>
</feature>
<keyword evidence="11 13" id="KW-1133">Transmembrane helix</keyword>